<evidence type="ECO:0000313" key="3">
    <source>
        <dbReference type="EMBL" id="GEO33800.1"/>
    </source>
</evidence>
<organism evidence="3 4">
    <name type="scientific">Cellulomonas aerilata</name>
    <dbReference type="NCBI Taxonomy" id="515326"/>
    <lineage>
        <taxon>Bacteria</taxon>
        <taxon>Bacillati</taxon>
        <taxon>Actinomycetota</taxon>
        <taxon>Actinomycetes</taxon>
        <taxon>Micrococcales</taxon>
        <taxon>Cellulomonadaceae</taxon>
        <taxon>Cellulomonas</taxon>
    </lineage>
</organism>
<dbReference type="Gene3D" id="3.40.190.10">
    <property type="entry name" value="Periplasmic binding protein-like II"/>
    <property type="match status" value="1"/>
</dbReference>
<dbReference type="InterPro" id="IPR050490">
    <property type="entry name" value="Bact_solute-bd_prot1"/>
</dbReference>
<protein>
    <submittedName>
        <fullName evidence="3">Sugar ABC transporter substrate-binding protein</fullName>
    </submittedName>
</protein>
<proteinExistence type="predicted"/>
<dbReference type="Proteomes" id="UP000321181">
    <property type="component" value="Unassembled WGS sequence"/>
</dbReference>
<reference evidence="3 4" key="1">
    <citation type="submission" date="2019-07" db="EMBL/GenBank/DDBJ databases">
        <title>Whole genome shotgun sequence of Cellulomonas aerilata NBRC 106308.</title>
        <authorList>
            <person name="Hosoyama A."/>
            <person name="Uohara A."/>
            <person name="Ohji S."/>
            <person name="Ichikawa N."/>
        </authorList>
    </citation>
    <scope>NUCLEOTIDE SEQUENCE [LARGE SCALE GENOMIC DNA]</scope>
    <source>
        <strain evidence="3 4">NBRC 106308</strain>
    </source>
</reference>
<keyword evidence="4" id="KW-1185">Reference proteome</keyword>
<feature type="signal peptide" evidence="2">
    <location>
        <begin position="1"/>
        <end position="25"/>
    </location>
</feature>
<dbReference type="RefSeq" id="WP_146902330.1">
    <property type="nucleotide sequence ID" value="NZ_BAAARM010000002.1"/>
</dbReference>
<dbReference type="PANTHER" id="PTHR43649">
    <property type="entry name" value="ARABINOSE-BINDING PROTEIN-RELATED"/>
    <property type="match status" value="1"/>
</dbReference>
<feature type="chain" id="PRO_5022157858" evidence="2">
    <location>
        <begin position="26"/>
        <end position="446"/>
    </location>
</feature>
<dbReference type="SUPFAM" id="SSF53850">
    <property type="entry name" value="Periplasmic binding protein-like II"/>
    <property type="match status" value="1"/>
</dbReference>
<comment type="caution">
    <text evidence="3">The sequence shown here is derived from an EMBL/GenBank/DDBJ whole genome shotgun (WGS) entry which is preliminary data.</text>
</comment>
<evidence type="ECO:0000256" key="2">
    <source>
        <dbReference type="SAM" id="SignalP"/>
    </source>
</evidence>
<name>A0A512DC38_9CELL</name>
<evidence type="ECO:0000256" key="1">
    <source>
        <dbReference type="ARBA" id="ARBA00022729"/>
    </source>
</evidence>
<dbReference type="PANTHER" id="PTHR43649:SF33">
    <property type="entry name" value="POLYGALACTURONAN_RHAMNOGALACTURONAN-BINDING PROTEIN YTCQ"/>
    <property type="match status" value="1"/>
</dbReference>
<accession>A0A512DC38</accession>
<keyword evidence="1 2" id="KW-0732">Signal</keyword>
<dbReference type="PROSITE" id="PS51257">
    <property type="entry name" value="PROKAR_LIPOPROTEIN"/>
    <property type="match status" value="1"/>
</dbReference>
<gene>
    <name evidence="3" type="ORF">CAE01nite_15250</name>
</gene>
<sequence>MRTTTRAVSVALLALTALTACSSGADDGAAGAGDTASGGACEPAGEPVTLTYTTWIPGIEDVVATWNEANPDIQVEVQTGPNGNGGTYQNFFNQLEAGNAPDLGQIEYDALPNFRVQDGLVDLGACEEVVAAKDQFVDWTWQQVQLGEEDSVYAIPQDAGPMALFYRADLFEQNNIPVPTTWEEFATAAEQVRAAGGYITNFSQADINQFAGLVWQAGGSWFENDGEQWTVDLTNEESVKVASFWDDLIERDLVSTYPGWTTEWDNAYNSGEVWTWNSAVWGANSIATGAPDTAGRWAVAPSPQWEDGDASAGNWGGSTTAVFQGTEHPYEAAKFALWLNTSEEALTALIEAANLYPATTDGAQLPALAEGVEFYGGQPIYDVFAEASEQVSPDFVWGPTMTQVYNDVSDGFSQAITGGGTLTEALESAEGTTVSALEAQAIPVAK</sequence>
<dbReference type="AlphaFoldDB" id="A0A512DC38"/>
<evidence type="ECO:0000313" key="4">
    <source>
        <dbReference type="Proteomes" id="UP000321181"/>
    </source>
</evidence>
<dbReference type="OrthoDB" id="2515046at2"/>
<dbReference type="EMBL" id="BJYY01000012">
    <property type="protein sequence ID" value="GEO33800.1"/>
    <property type="molecule type" value="Genomic_DNA"/>
</dbReference>